<evidence type="ECO:0000256" key="1">
    <source>
        <dbReference type="ARBA" id="ARBA00022676"/>
    </source>
</evidence>
<feature type="domain" description="Glycosyltransferase subfamily 4-like N-terminal" evidence="4">
    <location>
        <begin position="19"/>
        <end position="190"/>
    </location>
</feature>
<evidence type="ECO:0000259" key="3">
    <source>
        <dbReference type="Pfam" id="PF00534"/>
    </source>
</evidence>
<dbReference type="Gene3D" id="3.40.50.2000">
    <property type="entry name" value="Glycogen Phosphorylase B"/>
    <property type="match status" value="2"/>
</dbReference>
<dbReference type="EMBL" id="WAJS01000032">
    <property type="protein sequence ID" value="KAB1642114.1"/>
    <property type="molecule type" value="Genomic_DNA"/>
</dbReference>
<dbReference type="InterPro" id="IPR001296">
    <property type="entry name" value="Glyco_trans_1"/>
</dbReference>
<dbReference type="GO" id="GO:1901137">
    <property type="term" value="P:carbohydrate derivative biosynthetic process"/>
    <property type="evidence" value="ECO:0007669"/>
    <property type="project" value="UniProtKB-ARBA"/>
</dbReference>
<dbReference type="SUPFAM" id="SSF53756">
    <property type="entry name" value="UDP-Glycosyltransferase/glycogen phosphorylase"/>
    <property type="match status" value="1"/>
</dbReference>
<dbReference type="InterPro" id="IPR028098">
    <property type="entry name" value="Glyco_trans_4-like_N"/>
</dbReference>
<dbReference type="PANTHER" id="PTHR45947">
    <property type="entry name" value="SULFOQUINOVOSYL TRANSFERASE SQD2"/>
    <property type="match status" value="1"/>
</dbReference>
<organism evidence="5 6">
    <name type="scientific">Adlercreutzia muris</name>
    <dbReference type="NCBI Taxonomy" id="1796610"/>
    <lineage>
        <taxon>Bacteria</taxon>
        <taxon>Bacillati</taxon>
        <taxon>Actinomycetota</taxon>
        <taxon>Coriobacteriia</taxon>
        <taxon>Eggerthellales</taxon>
        <taxon>Eggerthellaceae</taxon>
        <taxon>Adlercreutzia</taxon>
    </lineage>
</organism>
<evidence type="ECO:0000313" key="5">
    <source>
        <dbReference type="EMBL" id="KAB1642114.1"/>
    </source>
</evidence>
<comment type="caution">
    <text evidence="5">The sequence shown here is derived from an EMBL/GenBank/DDBJ whole genome shotgun (WGS) entry which is preliminary data.</text>
</comment>
<evidence type="ECO:0000256" key="2">
    <source>
        <dbReference type="ARBA" id="ARBA00022679"/>
    </source>
</evidence>
<name>A0A7C8FSQ2_9ACTN</name>
<dbReference type="GO" id="GO:0016757">
    <property type="term" value="F:glycosyltransferase activity"/>
    <property type="evidence" value="ECO:0007669"/>
    <property type="project" value="UniProtKB-KW"/>
</dbReference>
<feature type="domain" description="Glycosyl transferase family 1" evidence="3">
    <location>
        <begin position="201"/>
        <end position="362"/>
    </location>
</feature>
<proteinExistence type="predicted"/>
<dbReference type="RefSeq" id="WP_151431557.1">
    <property type="nucleotide sequence ID" value="NZ_JANJZI010000019.1"/>
</dbReference>
<evidence type="ECO:0000259" key="4">
    <source>
        <dbReference type="Pfam" id="PF13439"/>
    </source>
</evidence>
<reference evidence="5 6" key="1">
    <citation type="submission" date="2019-09" db="EMBL/GenBank/DDBJ databases">
        <title>Whole genome shotgun sequencing (WGS) of Ellagibacter isourolithinifaciens DSM 104140(T) and Adlercreutzia muris DSM 29508(T).</title>
        <authorList>
            <person name="Stoll D.A."/>
            <person name="Danylec N."/>
            <person name="Huch M."/>
        </authorList>
    </citation>
    <scope>NUCLEOTIDE SEQUENCE [LARGE SCALE GENOMIC DNA]</scope>
    <source>
        <strain evidence="5 6">DSM 29508</strain>
    </source>
</reference>
<protein>
    <submittedName>
        <fullName evidence="5">Glycosyltransferase family 4 protein</fullName>
    </submittedName>
</protein>
<accession>A0A7C8FSQ2</accession>
<evidence type="ECO:0000313" key="6">
    <source>
        <dbReference type="Proteomes" id="UP000479639"/>
    </source>
</evidence>
<dbReference type="Pfam" id="PF13439">
    <property type="entry name" value="Glyco_transf_4"/>
    <property type="match status" value="1"/>
</dbReference>
<dbReference type="AlphaFoldDB" id="A0A7C8FSQ2"/>
<keyword evidence="2 5" id="KW-0808">Transferase</keyword>
<dbReference type="InterPro" id="IPR050194">
    <property type="entry name" value="Glycosyltransferase_grp1"/>
</dbReference>
<sequence length="391" mass="41733">MACQGETYVIFSALFAPSMGGVENYTLNVAQALARRGHRVVVVTSDLGNAPVRERLAGGVEVVRLPSRSLLGGRLPISKRNRAYQRLLAELAALPVDHVIVNTRFYPHSLAGLTFARNRGVAPVLIEHGSAHLTLGNPLLDRAVAWYEHGITARVRGYDPICYGVSRRSAQWLSHFGLHSAGVLSNAIDAAAFRGRSSGRDFRAEHGIPAEAFVVSYIGRLIPEKGIEALLAAARITEASRREGRPIVFLLAGEGPLLPAVQQCPSDRVVSLGRLATEDVSALLSQSDAMALISRSEGFATALLECAAWGVPPVVTAVGGVEELVPTADFGAVLPDGAPETVARAVEALADDPEGARRQGRALRTLVEDTFSWERTAEAVERACAEARARS</sequence>
<dbReference type="Proteomes" id="UP000479639">
    <property type="component" value="Unassembled WGS sequence"/>
</dbReference>
<dbReference type="Pfam" id="PF00534">
    <property type="entry name" value="Glycos_transf_1"/>
    <property type="match status" value="1"/>
</dbReference>
<keyword evidence="6" id="KW-1185">Reference proteome</keyword>
<dbReference type="PANTHER" id="PTHR45947:SF3">
    <property type="entry name" value="SULFOQUINOVOSYL TRANSFERASE SQD2"/>
    <property type="match status" value="1"/>
</dbReference>
<keyword evidence="1" id="KW-0328">Glycosyltransferase</keyword>
<gene>
    <name evidence="5" type="ORF">F8D48_09475</name>
</gene>
<dbReference type="CDD" id="cd03801">
    <property type="entry name" value="GT4_PimA-like"/>
    <property type="match status" value="1"/>
</dbReference>